<feature type="domain" description="NAD-dependent epimerase/dehydratase" evidence="6">
    <location>
        <begin position="66"/>
        <end position="282"/>
    </location>
</feature>
<dbReference type="Proteomes" id="UP000198287">
    <property type="component" value="Unassembled WGS sequence"/>
</dbReference>
<gene>
    <name evidence="7" type="ORF">Fcan01_03173</name>
</gene>
<dbReference type="AlphaFoldDB" id="A0A226EZH1"/>
<comment type="similarity">
    <text evidence="1">Belongs to the complex I NDUFA9 subunit family.</text>
</comment>
<evidence type="ECO:0000259" key="6">
    <source>
        <dbReference type="Pfam" id="PF01370"/>
    </source>
</evidence>
<dbReference type="CDD" id="cd05271">
    <property type="entry name" value="NDUFA9_like_SDR_a"/>
    <property type="match status" value="1"/>
</dbReference>
<keyword evidence="7" id="KW-0830">Ubiquinone</keyword>
<dbReference type="GO" id="GO:0005739">
    <property type="term" value="C:mitochondrion"/>
    <property type="evidence" value="ECO:0007669"/>
    <property type="project" value="TreeGrafter"/>
</dbReference>
<evidence type="ECO:0000256" key="2">
    <source>
        <dbReference type="ARBA" id="ARBA00040720"/>
    </source>
</evidence>
<dbReference type="InterPro" id="IPR001509">
    <property type="entry name" value="Epimerase_deHydtase"/>
</dbReference>
<evidence type="ECO:0000313" key="8">
    <source>
        <dbReference type="Proteomes" id="UP000198287"/>
    </source>
</evidence>
<dbReference type="InterPro" id="IPR051207">
    <property type="entry name" value="ComplexI_NDUFA9_subunit"/>
</dbReference>
<evidence type="ECO:0000256" key="5">
    <source>
        <dbReference type="ARBA" id="ARBA00046455"/>
    </source>
</evidence>
<comment type="subunit">
    <text evidence="5">Complex I is composed of 45 different subunits. This a component of the hydrophobic protein fraction. Interacts with BLOC1S1. Interacts with SLC2A4. Interacts with CLOCK. Interacts with RAB5IF.</text>
</comment>
<dbReference type="PANTHER" id="PTHR12126">
    <property type="entry name" value="NADH-UBIQUINONE OXIDOREDUCTASE 39 KDA SUBUNIT-RELATED"/>
    <property type="match status" value="1"/>
</dbReference>
<reference evidence="7 8" key="1">
    <citation type="submission" date="2015-12" db="EMBL/GenBank/DDBJ databases">
        <title>The genome of Folsomia candida.</title>
        <authorList>
            <person name="Faddeeva A."/>
            <person name="Derks M.F."/>
            <person name="Anvar Y."/>
            <person name="Smit S."/>
            <person name="Van Straalen N."/>
            <person name="Roelofs D."/>
        </authorList>
    </citation>
    <scope>NUCLEOTIDE SEQUENCE [LARGE SCALE GENOMIC DNA]</scope>
    <source>
        <strain evidence="7 8">VU population</strain>
        <tissue evidence="7">Whole body</tissue>
    </source>
</reference>
<evidence type="ECO:0000256" key="1">
    <source>
        <dbReference type="ARBA" id="ARBA00038501"/>
    </source>
</evidence>
<dbReference type="GO" id="GO:0044877">
    <property type="term" value="F:protein-containing complex binding"/>
    <property type="evidence" value="ECO:0007669"/>
    <property type="project" value="TreeGrafter"/>
</dbReference>
<dbReference type="InterPro" id="IPR036291">
    <property type="entry name" value="NAD(P)-bd_dom_sf"/>
</dbReference>
<sequence>MQSVKLVRVLSKPSNVRPAYVAVARLSTTGTRRKDENLPVTDGSINLAGLKRGTGGRSSFNGVVATVFGASGFVGKYVCNRLGKIGTQVIVPYRGDHYDVLRLKLVGDLGQVLFFPFHLRDEDSIRKAMKYSNVVINLIGRDWETMNFKFHDVNVTGARTIARLAKECGVKRLIHFSSLNCDPHPKGVILNGGSEFLKTKYEGELAVKSEFPNATIFRPADIYGQEDRFMRYYAHFWRRTFQWLPLWNRGEKTIKQPVFIGDVAGAVINALRDPDSAGKTYDILGPHRYQLSELADYFFRCMRRDEEWGYRRTDLRWSPLFQLRISMTQKFCM</sequence>
<evidence type="ECO:0000313" key="7">
    <source>
        <dbReference type="EMBL" id="OXA62261.1"/>
    </source>
</evidence>
<dbReference type="Gene3D" id="3.40.50.720">
    <property type="entry name" value="NAD(P)-binding Rossmann-like Domain"/>
    <property type="match status" value="1"/>
</dbReference>
<organism evidence="7 8">
    <name type="scientific">Folsomia candida</name>
    <name type="common">Springtail</name>
    <dbReference type="NCBI Taxonomy" id="158441"/>
    <lineage>
        <taxon>Eukaryota</taxon>
        <taxon>Metazoa</taxon>
        <taxon>Ecdysozoa</taxon>
        <taxon>Arthropoda</taxon>
        <taxon>Hexapoda</taxon>
        <taxon>Collembola</taxon>
        <taxon>Entomobryomorpha</taxon>
        <taxon>Isotomoidea</taxon>
        <taxon>Isotomidae</taxon>
        <taxon>Proisotominae</taxon>
        <taxon>Folsomia</taxon>
    </lineage>
</organism>
<dbReference type="Pfam" id="PF01370">
    <property type="entry name" value="Epimerase"/>
    <property type="match status" value="1"/>
</dbReference>
<evidence type="ECO:0000256" key="3">
    <source>
        <dbReference type="ARBA" id="ARBA00042000"/>
    </source>
</evidence>
<dbReference type="OMA" id="VLTRNMQ"/>
<evidence type="ECO:0000256" key="4">
    <source>
        <dbReference type="ARBA" id="ARBA00043145"/>
    </source>
</evidence>
<dbReference type="FunFam" id="3.40.50.720:FF:000537">
    <property type="entry name" value="NADH-ubiquinone oxidoreductase 39 kDa subunit"/>
    <property type="match status" value="1"/>
</dbReference>
<dbReference type="PANTHER" id="PTHR12126:SF11">
    <property type="entry name" value="NADH DEHYDROGENASE [UBIQUINONE] 1 ALPHA SUBCOMPLEX SUBUNIT 9, MITOCHONDRIAL"/>
    <property type="match status" value="1"/>
</dbReference>
<protein>
    <recommendedName>
        <fullName evidence="2">NADH dehydrogenase [ubiquinone] 1 alpha subcomplex subunit 9, mitochondrial</fullName>
    </recommendedName>
    <alternativeName>
        <fullName evidence="4">Complex I-39kD</fullName>
    </alternativeName>
    <alternativeName>
        <fullName evidence="3">NADH-ubiquinone oxidoreductase 39 kDa subunit</fullName>
    </alternativeName>
</protein>
<keyword evidence="8" id="KW-1185">Reference proteome</keyword>
<accession>A0A226EZH1</accession>
<dbReference type="EMBL" id="LNIX01000001">
    <property type="protein sequence ID" value="OXA62261.1"/>
    <property type="molecule type" value="Genomic_DNA"/>
</dbReference>
<dbReference type="SUPFAM" id="SSF51735">
    <property type="entry name" value="NAD(P)-binding Rossmann-fold domains"/>
    <property type="match status" value="1"/>
</dbReference>
<proteinExistence type="inferred from homology"/>
<dbReference type="STRING" id="158441.A0A226EZH1"/>
<name>A0A226EZH1_FOLCA</name>
<dbReference type="OrthoDB" id="275457at2759"/>
<comment type="caution">
    <text evidence="7">The sequence shown here is derived from an EMBL/GenBank/DDBJ whole genome shotgun (WGS) entry which is preliminary data.</text>
</comment>